<dbReference type="STRING" id="519442.Huta_0352"/>
<dbReference type="InterPro" id="IPR003593">
    <property type="entry name" value="AAA+_ATPase"/>
</dbReference>
<dbReference type="SUPFAM" id="SSF52540">
    <property type="entry name" value="P-loop containing nucleoside triphosphate hydrolases"/>
    <property type="match status" value="1"/>
</dbReference>
<gene>
    <name evidence="5" type="ordered locus">Huta_0352</name>
</gene>
<dbReference type="eggNOG" id="arCOG00194">
    <property type="taxonomic scope" value="Archaea"/>
</dbReference>
<dbReference type="Pfam" id="PF00005">
    <property type="entry name" value="ABC_tran"/>
    <property type="match status" value="1"/>
</dbReference>
<name>C7NRA2_HALUD</name>
<dbReference type="Gene3D" id="3.40.50.300">
    <property type="entry name" value="P-loop containing nucleotide triphosphate hydrolases"/>
    <property type="match status" value="1"/>
</dbReference>
<keyword evidence="6" id="KW-1185">Reference proteome</keyword>
<dbReference type="AlphaFoldDB" id="C7NRA2"/>
<dbReference type="InterPro" id="IPR027417">
    <property type="entry name" value="P-loop_NTPase"/>
</dbReference>
<dbReference type="HOGENOM" id="CLU_000604_1_2_2"/>
<dbReference type="SMART" id="SM00382">
    <property type="entry name" value="AAA"/>
    <property type="match status" value="1"/>
</dbReference>
<keyword evidence="3" id="KW-0067">ATP-binding</keyword>
<accession>C7NRA2</accession>
<dbReference type="KEGG" id="hut:Huta_0352"/>
<evidence type="ECO:0000256" key="2">
    <source>
        <dbReference type="ARBA" id="ARBA00022741"/>
    </source>
</evidence>
<dbReference type="Proteomes" id="UP000002071">
    <property type="component" value="Chromosome"/>
</dbReference>
<evidence type="ECO:0000313" key="6">
    <source>
        <dbReference type="Proteomes" id="UP000002071"/>
    </source>
</evidence>
<dbReference type="GO" id="GO:0005524">
    <property type="term" value="F:ATP binding"/>
    <property type="evidence" value="ECO:0007669"/>
    <property type="project" value="UniProtKB-KW"/>
</dbReference>
<dbReference type="PANTHER" id="PTHR42711">
    <property type="entry name" value="ABC TRANSPORTER ATP-BINDING PROTEIN"/>
    <property type="match status" value="1"/>
</dbReference>
<evidence type="ECO:0000259" key="4">
    <source>
        <dbReference type="PROSITE" id="PS50893"/>
    </source>
</evidence>
<reference evidence="5 6" key="1">
    <citation type="journal article" date="2009" name="Stand. Genomic Sci.">
        <title>Complete genome sequence of Halorhabdus utahensis type strain (AX-2).</title>
        <authorList>
            <person name="Anderson I."/>
            <person name="Tindall B.J."/>
            <person name="Pomrenke H."/>
            <person name="Goker M."/>
            <person name="Lapidus A."/>
            <person name="Nolan M."/>
            <person name="Copeland A."/>
            <person name="Glavina Del Rio T."/>
            <person name="Chen F."/>
            <person name="Tice H."/>
            <person name="Cheng J.F."/>
            <person name="Lucas S."/>
            <person name="Chertkov O."/>
            <person name="Bruce D."/>
            <person name="Brettin T."/>
            <person name="Detter J.C."/>
            <person name="Han C."/>
            <person name="Goodwin L."/>
            <person name="Land M."/>
            <person name="Hauser L."/>
            <person name="Chang Y.J."/>
            <person name="Jeffries C.D."/>
            <person name="Pitluck S."/>
            <person name="Pati A."/>
            <person name="Mavromatis K."/>
            <person name="Ivanova N."/>
            <person name="Ovchinnikova G."/>
            <person name="Chen A."/>
            <person name="Palaniappan K."/>
            <person name="Chain P."/>
            <person name="Rohde M."/>
            <person name="Bristow J."/>
            <person name="Eisen J.A."/>
            <person name="Markowitz V."/>
            <person name="Hugenholtz P."/>
            <person name="Kyrpides N.C."/>
            <person name="Klenk H.P."/>
        </authorList>
    </citation>
    <scope>NUCLEOTIDE SEQUENCE [LARGE SCALE GENOMIC DNA]</scope>
    <source>
        <strain evidence="6">DSM 12940 / JCM 11049 / AX-2</strain>
    </source>
</reference>
<keyword evidence="1" id="KW-0813">Transport</keyword>
<evidence type="ECO:0000313" key="5">
    <source>
        <dbReference type="EMBL" id="ACV10539.1"/>
    </source>
</evidence>
<sequence length="260" mass="28176">MTVPAIETDGLTKQYGDLTALADLSLTVESGALFGLLGPNGSGKTTTIEILTGQRKPDAGTASVLGIDPVANPREVREVVGILPEREDPPSFLTPREYLRFIGDVRELDDIDDRIERWADRLEFSETLDTVAADLSEGQRQRVMLGGTFVHDPELVFIDEPLVNLDPILQERVKRELRAYCNNGNTLFLSTHFVDVAADLCDRVGILDGGHLKGTQETAEFDDDDLLSYFMKTVEGGDMAIAAGRSGGVAAEPNEGGPDS</sequence>
<keyword evidence="2" id="KW-0547">Nucleotide-binding</keyword>
<dbReference type="PANTHER" id="PTHR42711:SF16">
    <property type="entry name" value="ABC TRANSPORTER ATP-BINDING PROTEIN"/>
    <property type="match status" value="1"/>
</dbReference>
<dbReference type="PROSITE" id="PS50893">
    <property type="entry name" value="ABC_TRANSPORTER_2"/>
    <property type="match status" value="1"/>
</dbReference>
<feature type="domain" description="ABC transporter" evidence="4">
    <location>
        <begin position="6"/>
        <end position="234"/>
    </location>
</feature>
<proteinExistence type="predicted"/>
<organism evidence="5 6">
    <name type="scientific">Halorhabdus utahensis (strain DSM 12940 / JCM 11049 / AX-2)</name>
    <dbReference type="NCBI Taxonomy" id="519442"/>
    <lineage>
        <taxon>Archaea</taxon>
        <taxon>Methanobacteriati</taxon>
        <taxon>Methanobacteriota</taxon>
        <taxon>Stenosarchaea group</taxon>
        <taxon>Halobacteria</taxon>
        <taxon>Halobacteriales</taxon>
        <taxon>Haloarculaceae</taxon>
        <taxon>Halorhabdus</taxon>
    </lineage>
</organism>
<dbReference type="InterPro" id="IPR003439">
    <property type="entry name" value="ABC_transporter-like_ATP-bd"/>
</dbReference>
<protein>
    <submittedName>
        <fullName evidence="5">ABC transporter related</fullName>
    </submittedName>
</protein>
<dbReference type="EMBL" id="CP001687">
    <property type="protein sequence ID" value="ACV10539.1"/>
    <property type="molecule type" value="Genomic_DNA"/>
</dbReference>
<dbReference type="InterPro" id="IPR050763">
    <property type="entry name" value="ABC_transporter_ATP-binding"/>
</dbReference>
<dbReference type="GO" id="GO:0016887">
    <property type="term" value="F:ATP hydrolysis activity"/>
    <property type="evidence" value="ECO:0007669"/>
    <property type="project" value="InterPro"/>
</dbReference>
<evidence type="ECO:0000256" key="1">
    <source>
        <dbReference type="ARBA" id="ARBA00022448"/>
    </source>
</evidence>
<evidence type="ECO:0000256" key="3">
    <source>
        <dbReference type="ARBA" id="ARBA00022840"/>
    </source>
</evidence>
<dbReference type="CDD" id="cd03230">
    <property type="entry name" value="ABC_DR_subfamily_A"/>
    <property type="match status" value="1"/>
</dbReference>